<protein>
    <submittedName>
        <fullName evidence="5">Amino acid adenylation domain-containing protein</fullName>
    </submittedName>
</protein>
<dbReference type="FunFam" id="3.40.50.980:FF:000001">
    <property type="entry name" value="Non-ribosomal peptide synthetase"/>
    <property type="match status" value="1"/>
</dbReference>
<dbReference type="FunFam" id="3.40.50.980:FF:000002">
    <property type="entry name" value="Enterobactin synthetase component F"/>
    <property type="match status" value="1"/>
</dbReference>
<name>A0AB73BD21_9GAMM</name>
<proteinExistence type="predicted"/>
<dbReference type="Gene3D" id="3.40.50.12780">
    <property type="entry name" value="N-terminal domain of ligase-like"/>
    <property type="match status" value="1"/>
</dbReference>
<dbReference type="InterPro" id="IPR042099">
    <property type="entry name" value="ANL_N_sf"/>
</dbReference>
<dbReference type="GO" id="GO:0031177">
    <property type="term" value="F:phosphopantetheine binding"/>
    <property type="evidence" value="ECO:0007669"/>
    <property type="project" value="TreeGrafter"/>
</dbReference>
<evidence type="ECO:0000313" key="6">
    <source>
        <dbReference type="Proteomes" id="UP000324162"/>
    </source>
</evidence>
<dbReference type="InterPro" id="IPR025110">
    <property type="entry name" value="AMP-bd_C"/>
</dbReference>
<dbReference type="PANTHER" id="PTHR45527:SF14">
    <property type="entry name" value="PLIPASTATIN SYNTHASE SUBUNIT B"/>
    <property type="match status" value="1"/>
</dbReference>
<dbReference type="Proteomes" id="UP000324162">
    <property type="component" value="Unassembled WGS sequence"/>
</dbReference>
<dbReference type="GO" id="GO:0043041">
    <property type="term" value="P:amino acid activation for nonribosomal peptide biosynthetic process"/>
    <property type="evidence" value="ECO:0007669"/>
    <property type="project" value="TreeGrafter"/>
</dbReference>
<keyword evidence="2" id="KW-0596">Phosphopantetheine</keyword>
<dbReference type="InterPro" id="IPR020845">
    <property type="entry name" value="AMP-binding_CS"/>
</dbReference>
<dbReference type="InterPro" id="IPR000873">
    <property type="entry name" value="AMP-dep_synth/lig_dom"/>
</dbReference>
<comment type="cofactor">
    <cofactor evidence="1">
        <name>pantetheine 4'-phosphate</name>
        <dbReference type="ChEBI" id="CHEBI:47942"/>
    </cofactor>
</comment>
<evidence type="ECO:0000256" key="2">
    <source>
        <dbReference type="ARBA" id="ARBA00022450"/>
    </source>
</evidence>
<gene>
    <name evidence="5" type="ORF">EU508_17265</name>
</gene>
<comment type="caution">
    <text evidence="5">The sequence shown here is derived from an EMBL/GenBank/DDBJ whole genome shotgun (WGS) entry which is preliminary data.</text>
</comment>
<feature type="domain" description="AMP-dependent synthetase/ligase" evidence="3">
    <location>
        <begin position="23"/>
        <end position="383"/>
    </location>
</feature>
<dbReference type="NCBIfam" id="TIGR01733">
    <property type="entry name" value="AA-adenyl-dom"/>
    <property type="match status" value="1"/>
</dbReference>
<dbReference type="InterPro" id="IPR045851">
    <property type="entry name" value="AMP-bd_C_sf"/>
</dbReference>
<dbReference type="EMBL" id="SEUK01000054">
    <property type="protein sequence ID" value="KAA1157475.1"/>
    <property type="molecule type" value="Genomic_DNA"/>
</dbReference>
<dbReference type="AlphaFoldDB" id="A0AB73BD21"/>
<dbReference type="PANTHER" id="PTHR45527">
    <property type="entry name" value="NONRIBOSOMAL PEPTIDE SYNTHETASE"/>
    <property type="match status" value="1"/>
</dbReference>
<dbReference type="FunFam" id="3.40.50.12780:FF:000012">
    <property type="entry name" value="Non-ribosomal peptide synthetase"/>
    <property type="match status" value="1"/>
</dbReference>
<evidence type="ECO:0000256" key="1">
    <source>
        <dbReference type="ARBA" id="ARBA00001957"/>
    </source>
</evidence>
<evidence type="ECO:0000259" key="4">
    <source>
        <dbReference type="Pfam" id="PF13193"/>
    </source>
</evidence>
<accession>A0AB73BD21</accession>
<dbReference type="PROSITE" id="PS00455">
    <property type="entry name" value="AMP_BINDING"/>
    <property type="match status" value="1"/>
</dbReference>
<dbReference type="SUPFAM" id="SSF56801">
    <property type="entry name" value="Acetyl-CoA synthetase-like"/>
    <property type="match status" value="1"/>
</dbReference>
<dbReference type="Pfam" id="PF13193">
    <property type="entry name" value="AMP-binding_C"/>
    <property type="match status" value="1"/>
</dbReference>
<dbReference type="GO" id="GO:0005829">
    <property type="term" value="C:cytosol"/>
    <property type="evidence" value="ECO:0007669"/>
    <property type="project" value="TreeGrafter"/>
</dbReference>
<dbReference type="GO" id="GO:0044550">
    <property type="term" value="P:secondary metabolite biosynthetic process"/>
    <property type="evidence" value="ECO:0007669"/>
    <property type="project" value="TreeGrafter"/>
</dbReference>
<reference evidence="5 6" key="1">
    <citation type="submission" date="2019-01" db="EMBL/GenBank/DDBJ databases">
        <title>Genome sequences of marine Pseudoalteromonas species.</title>
        <authorList>
            <person name="Boraston A.B."/>
            <person name="Hehemann J.-H."/>
            <person name="Vickers C.J."/>
            <person name="Salama-Alber O."/>
            <person name="Abe K."/>
            <person name="Hettle A.J."/>
        </authorList>
    </citation>
    <scope>NUCLEOTIDE SEQUENCE [LARGE SCALE GENOMIC DNA]</scope>
    <source>
        <strain evidence="5 6">PS42</strain>
    </source>
</reference>
<sequence>MGINMEQINKGMPAGTACLYQSFAEQAVMHPNRIAVSDEHSSLTYKALKQKADLASHRLYASGVRTGNCVALILPRNCEQIIHVLAILQLGACYVPIDPDYPKERIDWIIACSQPSAIVTQRELSKTLWGNDSLTKAMSHLLFVEDQFNFVPDEHEKPVYRAAGAFAYIIFTSGSTGNPKGVVVGHQQVLALINAAMPLLDATHTDVWALFHSLAFDFSVWEVWGALTTGAKLTIIPKSVIWSPDALVQYLRAEKVTILNQTPSAFYALIDAESKALKMSEQPLCLRKVVFGGEALNLDKVKKWWQLYPCETLQLINMYGITETTVHVTWLTLSDSLCGTENSPIGEGLSSLEVLLLDENLEKVADGEIGEIYVAGDQVAFGYINRPDLTAMRFVASPFHTGKRMYRSGDLAKQIDGQLFYFGRADRQLKVRGFRIEPSEIEVVLESHAKIQRAAVIAKPCLDSGLSDGLIAILIATEESFTAQPIATLRNYLSQLLPVHYLPSDFLFVKKFPLTVNGKLDEKALLMQWQANQKSTSSLHQQRLELLRLKQQDILAKSTT</sequence>
<evidence type="ECO:0000313" key="5">
    <source>
        <dbReference type="EMBL" id="KAA1157475.1"/>
    </source>
</evidence>
<dbReference type="Gene3D" id="3.30.300.30">
    <property type="match status" value="1"/>
</dbReference>
<evidence type="ECO:0000259" key="3">
    <source>
        <dbReference type="Pfam" id="PF00501"/>
    </source>
</evidence>
<organism evidence="5 6">
    <name type="scientific">Pseudoalteromonas fuliginea</name>
    <dbReference type="NCBI Taxonomy" id="1872678"/>
    <lineage>
        <taxon>Bacteria</taxon>
        <taxon>Pseudomonadati</taxon>
        <taxon>Pseudomonadota</taxon>
        <taxon>Gammaproteobacteria</taxon>
        <taxon>Alteromonadales</taxon>
        <taxon>Pseudoalteromonadaceae</taxon>
        <taxon>Pseudoalteromonas</taxon>
    </lineage>
</organism>
<dbReference type="Pfam" id="PF00501">
    <property type="entry name" value="AMP-binding"/>
    <property type="match status" value="1"/>
</dbReference>
<dbReference type="InterPro" id="IPR010071">
    <property type="entry name" value="AA_adenyl_dom"/>
</dbReference>
<feature type="domain" description="AMP-binding enzyme C-terminal" evidence="4">
    <location>
        <begin position="440"/>
        <end position="519"/>
    </location>
</feature>